<dbReference type="GO" id="GO:0005524">
    <property type="term" value="F:ATP binding"/>
    <property type="evidence" value="ECO:0007669"/>
    <property type="project" value="UniProtKB-KW"/>
</dbReference>
<accession>A0A0K2GB96</accession>
<dbReference type="Pfam" id="PF13537">
    <property type="entry name" value="GATase_7"/>
    <property type="match status" value="1"/>
</dbReference>
<dbReference type="PANTHER" id="PTHR43284">
    <property type="entry name" value="ASPARAGINE SYNTHETASE (GLUTAMINE-HYDROLYZING)"/>
    <property type="match status" value="1"/>
</dbReference>
<dbReference type="SUPFAM" id="SSF52402">
    <property type="entry name" value="Adenine nucleotide alpha hydrolases-like"/>
    <property type="match status" value="1"/>
</dbReference>
<keyword evidence="6 8" id="KW-0315">Glutamine amidotransferase</keyword>
<feature type="domain" description="Glutamine amidotransferase type-2" evidence="10">
    <location>
        <begin position="2"/>
        <end position="213"/>
    </location>
</feature>
<evidence type="ECO:0000313" key="11">
    <source>
        <dbReference type="EMBL" id="ALA58218.1"/>
    </source>
</evidence>
<dbReference type="EC" id="6.3.5.4" evidence="3"/>
<protein>
    <recommendedName>
        <fullName evidence="3">asparagine synthase (glutamine-hydrolyzing)</fullName>
        <ecNumber evidence="3">6.3.5.4</ecNumber>
    </recommendedName>
</protein>
<dbReference type="GO" id="GO:0004066">
    <property type="term" value="F:asparagine synthase (glutamine-hydrolyzing) activity"/>
    <property type="evidence" value="ECO:0007669"/>
    <property type="project" value="UniProtKB-EC"/>
</dbReference>
<evidence type="ECO:0000256" key="1">
    <source>
        <dbReference type="ARBA" id="ARBA00005187"/>
    </source>
</evidence>
<reference evidence="11 12" key="1">
    <citation type="journal article" date="2015" name="Proc. Natl. Acad. Sci. U.S.A.">
        <title>Expanded metabolic versatility of ubiquitous nitrite-oxidizing bacteria from the genus Nitrospira.</title>
        <authorList>
            <person name="Koch H."/>
            <person name="Lucker S."/>
            <person name="Albertsen M."/>
            <person name="Kitzinger K."/>
            <person name="Herbold C."/>
            <person name="Spieck E."/>
            <person name="Nielsen P.H."/>
            <person name="Wagner M."/>
            <person name="Daims H."/>
        </authorList>
    </citation>
    <scope>NUCLEOTIDE SEQUENCE [LARGE SCALE GENOMIC DNA]</scope>
    <source>
        <strain evidence="11 12">NSP M-1</strain>
    </source>
</reference>
<dbReference type="SUPFAM" id="SSF56235">
    <property type="entry name" value="N-terminal nucleophile aminohydrolases (Ntn hydrolases)"/>
    <property type="match status" value="1"/>
</dbReference>
<dbReference type="GO" id="GO:0006529">
    <property type="term" value="P:asparagine biosynthetic process"/>
    <property type="evidence" value="ECO:0007669"/>
    <property type="project" value="UniProtKB-KW"/>
</dbReference>
<comment type="catalytic activity">
    <reaction evidence="7">
        <text>L-aspartate + L-glutamine + ATP + H2O = L-asparagine + L-glutamate + AMP + diphosphate + H(+)</text>
        <dbReference type="Rhea" id="RHEA:12228"/>
        <dbReference type="ChEBI" id="CHEBI:15377"/>
        <dbReference type="ChEBI" id="CHEBI:15378"/>
        <dbReference type="ChEBI" id="CHEBI:29985"/>
        <dbReference type="ChEBI" id="CHEBI:29991"/>
        <dbReference type="ChEBI" id="CHEBI:30616"/>
        <dbReference type="ChEBI" id="CHEBI:33019"/>
        <dbReference type="ChEBI" id="CHEBI:58048"/>
        <dbReference type="ChEBI" id="CHEBI:58359"/>
        <dbReference type="ChEBI" id="CHEBI:456215"/>
        <dbReference type="EC" id="6.3.5.4"/>
    </reaction>
</comment>
<dbReference type="InterPro" id="IPR006426">
    <property type="entry name" value="Asn_synth_AEB"/>
</dbReference>
<keyword evidence="11" id="KW-0436">Ligase</keyword>
<dbReference type="CDD" id="cd00712">
    <property type="entry name" value="AsnB"/>
    <property type="match status" value="1"/>
</dbReference>
<sequence length="627" mass="71194">MCGLVGMVLCETERRANSSVLERMTARLRHRGPDDAGLYIDGEFGVGVRRLSVLDPGGGHQPMTNEDRTVVAALNGEIYNFRALKAELSGKGYRFRTDCDTEVLLRSYEAYGFKCFETFEGMFAVALWDASRRELILGRDRLGIKPLFYARIKHGLVFASELKALLEHEGVERTVNMESLSHFLTLGYTPGPQSILEGIRQVPPAHYLRIGREGVESVEWWSLPHKRVHPGTVAEAEHDLADLLEQSVGSHLVSDVPVGLLLSGGMDSAVLLALMRDKTREPVKTFTVTFDEPSFDEGQAAREAAAWYRSEHHEILCRPSYVAEQLSSIVQSTDNLMANPAAIPLHLVCKLAGTHVKVLLSGNGGDEVFAGYPTYAADKLAPFYRMVPAVLHDHLLNPLVHALPASFDKLTWEYKLKQFVEGARLSPEQAHYWWRTIFTEKEKRLLFQSDVDRRDTFGVFRAHFERTQGNPDFLNRAIYCDIKTWLADMGLPLFDNIGMAHSVEIRVPFLDHRLIEYSMRLASSLKMPGLRLKHLLKRIMAHRLPPSTLRRPKAGFHVPLASWLCGDLKPLMCDVLTPEAVKRVGLFRVEVIERLKLEHLTRRHDHSWRLWNVLCFFVWQEAFLAKR</sequence>
<dbReference type="OrthoDB" id="9763290at2"/>
<comment type="similarity">
    <text evidence="2">Belongs to the asparagine synthetase family.</text>
</comment>
<evidence type="ECO:0000256" key="8">
    <source>
        <dbReference type="PIRSR" id="PIRSR001589-1"/>
    </source>
</evidence>
<evidence type="ECO:0000256" key="5">
    <source>
        <dbReference type="ARBA" id="ARBA00022840"/>
    </source>
</evidence>
<dbReference type="InterPro" id="IPR001962">
    <property type="entry name" value="Asn_synthase"/>
</dbReference>
<dbReference type="InterPro" id="IPR029055">
    <property type="entry name" value="Ntn_hydrolases_N"/>
</dbReference>
<evidence type="ECO:0000256" key="9">
    <source>
        <dbReference type="PIRSR" id="PIRSR001589-2"/>
    </source>
</evidence>
<dbReference type="NCBIfam" id="TIGR01536">
    <property type="entry name" value="asn_synth_AEB"/>
    <property type="match status" value="1"/>
</dbReference>
<dbReference type="STRING" id="42253.NITMOv2_1798"/>
<keyword evidence="8" id="KW-0061">Asparagine biosynthesis</keyword>
<proteinExistence type="inferred from homology"/>
<keyword evidence="5 9" id="KW-0067">ATP-binding</keyword>
<keyword evidence="8" id="KW-0028">Amino-acid biosynthesis</keyword>
<dbReference type="RefSeq" id="WP_053379410.1">
    <property type="nucleotide sequence ID" value="NZ_CP011801.1"/>
</dbReference>
<feature type="binding site" evidence="9">
    <location>
        <position position="261"/>
    </location>
    <ligand>
        <name>ATP</name>
        <dbReference type="ChEBI" id="CHEBI:30616"/>
    </ligand>
</feature>
<name>A0A0K2GB96_NITMO</name>
<feature type="binding site" evidence="9">
    <location>
        <position position="100"/>
    </location>
    <ligand>
        <name>L-glutamine</name>
        <dbReference type="ChEBI" id="CHEBI:58359"/>
    </ligand>
</feature>
<evidence type="ECO:0000259" key="10">
    <source>
        <dbReference type="PROSITE" id="PS51278"/>
    </source>
</evidence>
<dbReference type="PROSITE" id="PS51278">
    <property type="entry name" value="GATASE_TYPE_2"/>
    <property type="match status" value="1"/>
</dbReference>
<dbReference type="PATRIC" id="fig|42253.5.peg.1767"/>
<dbReference type="Proteomes" id="UP000069205">
    <property type="component" value="Chromosome"/>
</dbReference>
<organism evidence="11 12">
    <name type="scientific">Nitrospira moscoviensis</name>
    <dbReference type="NCBI Taxonomy" id="42253"/>
    <lineage>
        <taxon>Bacteria</taxon>
        <taxon>Pseudomonadati</taxon>
        <taxon>Nitrospirota</taxon>
        <taxon>Nitrospiria</taxon>
        <taxon>Nitrospirales</taxon>
        <taxon>Nitrospiraceae</taxon>
        <taxon>Nitrospira</taxon>
    </lineage>
</organism>
<evidence type="ECO:0000256" key="4">
    <source>
        <dbReference type="ARBA" id="ARBA00022741"/>
    </source>
</evidence>
<comment type="pathway">
    <text evidence="1">Amino-acid biosynthesis; L-asparagine biosynthesis; L-asparagine from L-aspartate (L-Gln route): step 1/1.</text>
</comment>
<feature type="binding site" evidence="9">
    <location>
        <begin position="361"/>
        <end position="362"/>
    </location>
    <ligand>
        <name>ATP</name>
        <dbReference type="ChEBI" id="CHEBI:30616"/>
    </ligand>
</feature>
<dbReference type="PIRSF" id="PIRSF001589">
    <property type="entry name" value="Asn_synthetase_glu-h"/>
    <property type="match status" value="1"/>
</dbReference>
<dbReference type="Gene3D" id="3.40.50.620">
    <property type="entry name" value="HUPs"/>
    <property type="match status" value="1"/>
</dbReference>
<evidence type="ECO:0000256" key="6">
    <source>
        <dbReference type="ARBA" id="ARBA00022962"/>
    </source>
</evidence>
<dbReference type="Pfam" id="PF00733">
    <property type="entry name" value="Asn_synthase"/>
    <property type="match status" value="1"/>
</dbReference>
<dbReference type="CDD" id="cd01991">
    <property type="entry name" value="Asn_synthase_B_C"/>
    <property type="match status" value="1"/>
</dbReference>
<keyword evidence="4 9" id="KW-0547">Nucleotide-binding</keyword>
<evidence type="ECO:0000313" key="12">
    <source>
        <dbReference type="Proteomes" id="UP000069205"/>
    </source>
</evidence>
<dbReference type="Gene3D" id="3.60.20.10">
    <property type="entry name" value="Glutamine Phosphoribosylpyrophosphate, subunit 1, domain 1"/>
    <property type="match status" value="1"/>
</dbReference>
<dbReference type="InterPro" id="IPR014729">
    <property type="entry name" value="Rossmann-like_a/b/a_fold"/>
</dbReference>
<dbReference type="InterPro" id="IPR051786">
    <property type="entry name" value="ASN_synthetase/amidase"/>
</dbReference>
<dbReference type="InterPro" id="IPR017932">
    <property type="entry name" value="GATase_2_dom"/>
</dbReference>
<dbReference type="KEGG" id="nmv:NITMOv2_1798"/>
<feature type="active site" description="For GATase activity" evidence="8">
    <location>
        <position position="2"/>
    </location>
</feature>
<dbReference type="AlphaFoldDB" id="A0A0K2GB96"/>
<dbReference type="InterPro" id="IPR033738">
    <property type="entry name" value="AsnB_N"/>
</dbReference>
<feature type="binding site" evidence="9">
    <location>
        <position position="288"/>
    </location>
    <ligand>
        <name>ATP</name>
        <dbReference type="ChEBI" id="CHEBI:30616"/>
    </ligand>
</feature>
<evidence type="ECO:0000256" key="2">
    <source>
        <dbReference type="ARBA" id="ARBA00005752"/>
    </source>
</evidence>
<gene>
    <name evidence="11" type="ORF">NITMOv2_1798</name>
</gene>
<dbReference type="GO" id="GO:0005829">
    <property type="term" value="C:cytosol"/>
    <property type="evidence" value="ECO:0007669"/>
    <property type="project" value="TreeGrafter"/>
</dbReference>
<keyword evidence="12" id="KW-1185">Reference proteome</keyword>
<evidence type="ECO:0000256" key="7">
    <source>
        <dbReference type="ARBA" id="ARBA00048741"/>
    </source>
</evidence>
<dbReference type="EMBL" id="CP011801">
    <property type="protein sequence ID" value="ALA58218.1"/>
    <property type="molecule type" value="Genomic_DNA"/>
</dbReference>
<evidence type="ECO:0000256" key="3">
    <source>
        <dbReference type="ARBA" id="ARBA00012737"/>
    </source>
</evidence>
<dbReference type="PANTHER" id="PTHR43284:SF1">
    <property type="entry name" value="ASPARAGINE SYNTHETASE"/>
    <property type="match status" value="1"/>
</dbReference>